<keyword evidence="3" id="KW-1185">Reference proteome</keyword>
<dbReference type="EMBL" id="SDPN01000055">
    <property type="protein sequence ID" value="RXZ67268.1"/>
    <property type="molecule type" value="Genomic_DNA"/>
</dbReference>
<evidence type="ECO:0000313" key="2">
    <source>
        <dbReference type="EMBL" id="RXZ67268.1"/>
    </source>
</evidence>
<keyword evidence="1" id="KW-0812">Transmembrane</keyword>
<dbReference type="AlphaFoldDB" id="A0A4Q2KPG1"/>
<evidence type="ECO:0000313" key="3">
    <source>
        <dbReference type="Proteomes" id="UP000293865"/>
    </source>
</evidence>
<evidence type="ECO:0000256" key="1">
    <source>
        <dbReference type="SAM" id="Phobius"/>
    </source>
</evidence>
<accession>A0A4Q2KPG1</accession>
<dbReference type="Proteomes" id="UP000293865">
    <property type="component" value="Unassembled WGS sequence"/>
</dbReference>
<keyword evidence="1" id="KW-1133">Transmembrane helix</keyword>
<organism evidence="2 3">
    <name type="scientific">Agromyces albus</name>
    <dbReference type="NCBI Taxonomy" id="205332"/>
    <lineage>
        <taxon>Bacteria</taxon>
        <taxon>Bacillati</taxon>
        <taxon>Actinomycetota</taxon>
        <taxon>Actinomycetes</taxon>
        <taxon>Micrococcales</taxon>
        <taxon>Microbacteriaceae</taxon>
        <taxon>Agromyces</taxon>
    </lineage>
</organism>
<comment type="caution">
    <text evidence="2">The sequence shown here is derived from an EMBL/GenBank/DDBJ whole genome shotgun (WGS) entry which is preliminary data.</text>
</comment>
<feature type="transmembrane region" description="Helical" evidence="1">
    <location>
        <begin position="21"/>
        <end position="44"/>
    </location>
</feature>
<sequence length="205" mass="21361">MTVTLYSDFPGRRTMQIVGDVFALVVLLGGIVVAVSLHNAIAAFDAIGRDVKRSGTGLASTMSDIGDSLAAVPLIGGSIRAPFDAASDAGGTLAAAGADWQRTVHTLAAFAGWTVVGLVVLILLFGWIRPRITGIARRATAKRLADSPTSMDLLAFRALATRSPQDLARVNADVAGAWRRGDTEVIRQLAALELRASGVRLPTAG</sequence>
<proteinExistence type="predicted"/>
<protein>
    <submittedName>
        <fullName evidence="2">Uncharacterized protein</fullName>
    </submittedName>
</protein>
<dbReference type="RefSeq" id="WP_164990594.1">
    <property type="nucleotide sequence ID" value="NZ_SDPN01000055.1"/>
</dbReference>
<reference evidence="2 3" key="1">
    <citation type="submission" date="2019-01" db="EMBL/GenBank/DDBJ databases">
        <title>Agromyces.</title>
        <authorList>
            <person name="Li J."/>
        </authorList>
    </citation>
    <scope>NUCLEOTIDE SEQUENCE [LARGE SCALE GENOMIC DNA]</scope>
    <source>
        <strain evidence="2 3">DSM 15934</strain>
    </source>
</reference>
<feature type="transmembrane region" description="Helical" evidence="1">
    <location>
        <begin position="107"/>
        <end position="128"/>
    </location>
</feature>
<name>A0A4Q2KPG1_9MICO</name>
<gene>
    <name evidence="2" type="ORF">ESP51_18520</name>
</gene>
<keyword evidence="1" id="KW-0472">Membrane</keyword>